<dbReference type="GO" id="GO:0008869">
    <property type="term" value="F:galactonate dehydratase activity"/>
    <property type="evidence" value="ECO:0007669"/>
    <property type="project" value="InterPro"/>
</dbReference>
<dbReference type="OrthoDB" id="9802699at2"/>
<reference evidence="5 6" key="1">
    <citation type="submission" date="2016-10" db="EMBL/GenBank/DDBJ databases">
        <authorList>
            <person name="de Groot N.N."/>
        </authorList>
    </citation>
    <scope>NUCLEOTIDE SEQUENCE [LARGE SCALE GENOMIC DNA]</scope>
    <source>
        <strain evidence="5 6">CGMCC 1.12097</strain>
    </source>
</reference>
<dbReference type="InterPro" id="IPR036849">
    <property type="entry name" value="Enolase-like_C_sf"/>
</dbReference>
<evidence type="ECO:0000313" key="6">
    <source>
        <dbReference type="Proteomes" id="UP000198588"/>
    </source>
</evidence>
<dbReference type="InterPro" id="IPR013342">
    <property type="entry name" value="Mandelate_racemase_C"/>
</dbReference>
<dbReference type="GO" id="GO:0009063">
    <property type="term" value="P:amino acid catabolic process"/>
    <property type="evidence" value="ECO:0007669"/>
    <property type="project" value="InterPro"/>
</dbReference>
<dbReference type="Gene3D" id="3.30.390.10">
    <property type="entry name" value="Enolase-like, N-terminal domain"/>
    <property type="match status" value="1"/>
</dbReference>
<dbReference type="Pfam" id="PF13378">
    <property type="entry name" value="MR_MLE_C"/>
    <property type="match status" value="1"/>
</dbReference>
<name>A0A1G5ZB44_9HYPH</name>
<dbReference type="CDD" id="cd03325">
    <property type="entry name" value="D-galactonate_dehydratase"/>
    <property type="match status" value="1"/>
</dbReference>
<dbReference type="NCBIfam" id="NF010624">
    <property type="entry name" value="PRK14017.1"/>
    <property type="match status" value="1"/>
</dbReference>
<dbReference type="SMART" id="SM00922">
    <property type="entry name" value="MR_MLE"/>
    <property type="match status" value="1"/>
</dbReference>
<dbReference type="PANTHER" id="PTHR48080">
    <property type="entry name" value="D-GALACTONATE DEHYDRATASE-RELATED"/>
    <property type="match status" value="1"/>
</dbReference>
<keyword evidence="2" id="KW-0460">Magnesium</keyword>
<protein>
    <submittedName>
        <fullName evidence="5">Galactonate dehydratase</fullName>
    </submittedName>
</protein>
<evidence type="ECO:0000256" key="2">
    <source>
        <dbReference type="ARBA" id="ARBA00022842"/>
    </source>
</evidence>
<dbReference type="FunFam" id="3.30.390.10:FF:000003">
    <property type="entry name" value="D-galactonate dehydratase"/>
    <property type="match status" value="1"/>
</dbReference>
<dbReference type="SFLD" id="SFLDS00001">
    <property type="entry name" value="Enolase"/>
    <property type="match status" value="1"/>
</dbReference>
<dbReference type="InterPro" id="IPR023592">
    <property type="entry name" value="Galactonate_deHydtase"/>
</dbReference>
<dbReference type="RefSeq" id="WP_091582682.1">
    <property type="nucleotide sequence ID" value="NZ_FMXM01000016.1"/>
</dbReference>
<dbReference type="InterPro" id="IPR029017">
    <property type="entry name" value="Enolase-like_N"/>
</dbReference>
<dbReference type="SUPFAM" id="SSF51604">
    <property type="entry name" value="Enolase C-terminal domain-like"/>
    <property type="match status" value="1"/>
</dbReference>
<evidence type="ECO:0000313" key="5">
    <source>
        <dbReference type="EMBL" id="SDA92014.1"/>
    </source>
</evidence>
<dbReference type="SUPFAM" id="SSF54826">
    <property type="entry name" value="Enolase N-terminal domain-like"/>
    <property type="match status" value="1"/>
</dbReference>
<dbReference type="EMBL" id="FMXM01000016">
    <property type="protein sequence ID" value="SDA92014.1"/>
    <property type="molecule type" value="Genomic_DNA"/>
</dbReference>
<dbReference type="InterPro" id="IPR034593">
    <property type="entry name" value="DgoD-like"/>
</dbReference>
<dbReference type="Pfam" id="PF02746">
    <property type="entry name" value="MR_MLE_N"/>
    <property type="match status" value="1"/>
</dbReference>
<evidence type="ECO:0000259" key="4">
    <source>
        <dbReference type="SMART" id="SM00922"/>
    </source>
</evidence>
<dbReference type="STRING" id="1165689.SAMN02927914_04624"/>
<sequence>MKIISLTTYIVPPRWLFLKIETDAGVTGWGEPVVEGRAPTVEAAVKELGDYLIGRDPRLIEDHWTVMHRGGFYRGGPILMSAIAGIDQALWDIKGKALGVPVHELLGGKLRDSIKVYSWIGGDRPAEVVAGAKEMVARGFLALKMNGTEELQIVDSHDKIDAAVERVAMVREAVGPSIGIAVDFHGRVHRPMARILVKELEPYRLMFIEEPVLSENREALKEIAALGSTPIALGERLYSRWDFKSVFEEGVVDIIQPDLSHAGGITECRKIAAMAEAYDVAVAPHCPLGPIALAACLQLDAVSYNCFIQEQSLGIHYNGANDLLDYAANKDVFRYKDGYVAIPDGPGLGVEIDEDFVKERAKQGHRWRNPIWRHKDGSFAEW</sequence>
<dbReference type="InterPro" id="IPR018110">
    <property type="entry name" value="Mandel_Rmase/mucon_lact_enz_CS"/>
</dbReference>
<organism evidence="5 6">
    <name type="scientific">Mesorhizobium qingshengii</name>
    <dbReference type="NCBI Taxonomy" id="1165689"/>
    <lineage>
        <taxon>Bacteria</taxon>
        <taxon>Pseudomonadati</taxon>
        <taxon>Pseudomonadota</taxon>
        <taxon>Alphaproteobacteria</taxon>
        <taxon>Hyphomicrobiales</taxon>
        <taxon>Phyllobacteriaceae</taxon>
        <taxon>Mesorhizobium</taxon>
    </lineage>
</organism>
<dbReference type="AlphaFoldDB" id="A0A1G5ZB44"/>
<dbReference type="SFLD" id="SFLDG00179">
    <property type="entry name" value="mandelate_racemase"/>
    <property type="match status" value="1"/>
</dbReference>
<dbReference type="SFLD" id="SFLDF00003">
    <property type="entry name" value="D-galactonate_dehydratase"/>
    <property type="match status" value="1"/>
</dbReference>
<dbReference type="PROSITE" id="PS00908">
    <property type="entry name" value="MR_MLE_1"/>
    <property type="match status" value="1"/>
</dbReference>
<evidence type="ECO:0000256" key="1">
    <source>
        <dbReference type="ARBA" id="ARBA00022723"/>
    </source>
</evidence>
<dbReference type="GO" id="GO:0000287">
    <property type="term" value="F:magnesium ion binding"/>
    <property type="evidence" value="ECO:0007669"/>
    <property type="project" value="UniProtKB-ARBA"/>
</dbReference>
<feature type="domain" description="Mandelate racemase/muconate lactonizing enzyme C-terminal" evidence="4">
    <location>
        <begin position="125"/>
        <end position="230"/>
    </location>
</feature>
<dbReference type="InterPro" id="IPR013341">
    <property type="entry name" value="Mandelate_racemase_N_dom"/>
</dbReference>
<dbReference type="Gene3D" id="3.20.20.120">
    <property type="entry name" value="Enolase-like C-terminal domain"/>
    <property type="match status" value="1"/>
</dbReference>
<dbReference type="GO" id="GO:0034194">
    <property type="term" value="P:D-galactonate catabolic process"/>
    <property type="evidence" value="ECO:0007669"/>
    <property type="project" value="InterPro"/>
</dbReference>
<evidence type="ECO:0000256" key="3">
    <source>
        <dbReference type="ARBA" id="ARBA00023239"/>
    </source>
</evidence>
<gene>
    <name evidence="5" type="ORF">SAMN02927914_04624</name>
</gene>
<keyword evidence="3" id="KW-0456">Lyase</keyword>
<accession>A0A1G5ZB44</accession>
<dbReference type="Proteomes" id="UP000198588">
    <property type="component" value="Unassembled WGS sequence"/>
</dbReference>
<dbReference type="PANTHER" id="PTHR48080:SF2">
    <property type="entry name" value="D-GALACTONATE DEHYDRATASE"/>
    <property type="match status" value="1"/>
</dbReference>
<dbReference type="PROSITE" id="PS00909">
    <property type="entry name" value="MR_MLE_2"/>
    <property type="match status" value="1"/>
</dbReference>
<keyword evidence="1" id="KW-0479">Metal-binding</keyword>
<proteinExistence type="predicted"/>
<dbReference type="InterPro" id="IPR029065">
    <property type="entry name" value="Enolase_C-like"/>
</dbReference>